<dbReference type="CDD" id="cd00537">
    <property type="entry name" value="MTHFR"/>
    <property type="match status" value="1"/>
</dbReference>
<evidence type="ECO:0000313" key="10">
    <source>
        <dbReference type="Proteomes" id="UP000266915"/>
    </source>
</evidence>
<dbReference type="PANTHER" id="PTHR45754">
    <property type="entry name" value="METHYLENETETRAHYDROFOLATE REDUCTASE"/>
    <property type="match status" value="1"/>
</dbReference>
<dbReference type="PANTHER" id="PTHR45754:SF3">
    <property type="entry name" value="METHYLENETETRAHYDROFOLATE REDUCTASE (NADPH)"/>
    <property type="match status" value="1"/>
</dbReference>
<dbReference type="Pfam" id="PF02219">
    <property type="entry name" value="MTHFR"/>
    <property type="match status" value="1"/>
</dbReference>
<dbReference type="EMBL" id="RKHL01000001">
    <property type="protein sequence ID" value="ROR82153.1"/>
    <property type="molecule type" value="Genomic_DNA"/>
</dbReference>
<keyword evidence="6 8" id="KW-0560">Oxidoreductase</keyword>
<gene>
    <name evidence="9" type="ORF">EDD42_2241</name>
</gene>
<dbReference type="GO" id="GO:0071949">
    <property type="term" value="F:FAD binding"/>
    <property type="evidence" value="ECO:0007669"/>
    <property type="project" value="TreeGrafter"/>
</dbReference>
<dbReference type="GO" id="GO:0035999">
    <property type="term" value="P:tetrahydrofolate interconversion"/>
    <property type="evidence" value="ECO:0007669"/>
    <property type="project" value="UniProtKB-UniPathway"/>
</dbReference>
<evidence type="ECO:0000313" key="9">
    <source>
        <dbReference type="EMBL" id="ROR82153.1"/>
    </source>
</evidence>
<dbReference type="AlphaFoldDB" id="A0A3N2C3W6"/>
<dbReference type="GO" id="GO:0009086">
    <property type="term" value="P:methionine biosynthetic process"/>
    <property type="evidence" value="ECO:0007669"/>
    <property type="project" value="TreeGrafter"/>
</dbReference>
<accession>A0A3N2C3W6</accession>
<dbReference type="RefSeq" id="WP_085513000.1">
    <property type="nucleotide sequence ID" value="NZ_FXAP01000005.1"/>
</dbReference>
<comment type="catalytic activity">
    <reaction evidence="7">
        <text>(6S)-5-methyl-5,6,7,8-tetrahydrofolate + NAD(+) = (6R)-5,10-methylene-5,6,7,8-tetrahydrofolate + NADH + H(+)</text>
        <dbReference type="Rhea" id="RHEA:19821"/>
        <dbReference type="ChEBI" id="CHEBI:15378"/>
        <dbReference type="ChEBI" id="CHEBI:15636"/>
        <dbReference type="ChEBI" id="CHEBI:18608"/>
        <dbReference type="ChEBI" id="CHEBI:57540"/>
        <dbReference type="ChEBI" id="CHEBI:57945"/>
        <dbReference type="EC" id="1.5.1.54"/>
    </reaction>
    <physiologicalReaction direction="right-to-left" evidence="7">
        <dbReference type="Rhea" id="RHEA:19823"/>
    </physiologicalReaction>
</comment>
<dbReference type="GO" id="GO:0005829">
    <property type="term" value="C:cytosol"/>
    <property type="evidence" value="ECO:0007669"/>
    <property type="project" value="TreeGrafter"/>
</dbReference>
<reference evidence="9 10" key="1">
    <citation type="submission" date="2018-11" db="EMBL/GenBank/DDBJ databases">
        <title>Sequencing the genomes of 1000 actinobacteria strains.</title>
        <authorList>
            <person name="Klenk H.-P."/>
        </authorList>
    </citation>
    <scope>NUCLEOTIDE SEQUENCE [LARGE SCALE GENOMIC DNA]</scope>
    <source>
        <strain evidence="9 10">DSM 14012</strain>
    </source>
</reference>
<comment type="cofactor">
    <cofactor evidence="1 8">
        <name>FAD</name>
        <dbReference type="ChEBI" id="CHEBI:57692"/>
    </cofactor>
</comment>
<evidence type="ECO:0000256" key="4">
    <source>
        <dbReference type="ARBA" id="ARBA00022630"/>
    </source>
</evidence>
<protein>
    <recommendedName>
        <fullName evidence="8">Methylenetetrahydrofolate reductase</fullName>
    </recommendedName>
</protein>
<evidence type="ECO:0000256" key="1">
    <source>
        <dbReference type="ARBA" id="ARBA00001974"/>
    </source>
</evidence>
<sequence length="332" mass="35235">MTTTEPACPRRTPFSFELYPPKTLDGGLALARTVEHLAAAGPEFISVTFGAGGSSRTASLDVLRSIRTSTSVDPMAHLTCVGSTHAQASRLIKDFLDAGVHSFLALRGDPPAGAVEGDAFLGDLGSAAELVQLIGRVSAEHEPYAEGSLVGLPGAVQLGRRHRPRIAVAAFPNGHPRSRSTTQDLDTLLAKQAAGATLAITQLFFHADDYLAFAERARRHGVTMPILPGVMPITSPARLRRVLELSGEALPSDLAIALEVEPDEAGRIDIGTDYSARLIRDVVAGGAPGVHLYAFNQHRTVLDVLHRAGIPVQGDRTVRHPIPDPLTSKDAR</sequence>
<dbReference type="GO" id="GO:0106312">
    <property type="term" value="F:methylenetetrahydrofolate reductase (NADH) activity"/>
    <property type="evidence" value="ECO:0007669"/>
    <property type="project" value="UniProtKB-EC"/>
</dbReference>
<keyword evidence="5 8" id="KW-0274">FAD</keyword>
<evidence type="ECO:0000256" key="3">
    <source>
        <dbReference type="ARBA" id="ARBA00006743"/>
    </source>
</evidence>
<evidence type="ECO:0000256" key="6">
    <source>
        <dbReference type="ARBA" id="ARBA00023002"/>
    </source>
</evidence>
<keyword evidence="10" id="KW-1185">Reference proteome</keyword>
<evidence type="ECO:0000256" key="7">
    <source>
        <dbReference type="ARBA" id="ARBA00048628"/>
    </source>
</evidence>
<dbReference type="InterPro" id="IPR029041">
    <property type="entry name" value="FAD-linked_oxidoreductase-like"/>
</dbReference>
<dbReference type="Gene3D" id="3.20.20.220">
    <property type="match status" value="1"/>
</dbReference>
<dbReference type="UniPathway" id="UPA00193"/>
<name>A0A3N2C3W6_9MICO</name>
<evidence type="ECO:0000256" key="8">
    <source>
        <dbReference type="RuleBase" id="RU003862"/>
    </source>
</evidence>
<evidence type="ECO:0000256" key="5">
    <source>
        <dbReference type="ARBA" id="ARBA00022827"/>
    </source>
</evidence>
<evidence type="ECO:0000256" key="2">
    <source>
        <dbReference type="ARBA" id="ARBA00004777"/>
    </source>
</evidence>
<dbReference type="SUPFAM" id="SSF51730">
    <property type="entry name" value="FAD-linked oxidoreductase"/>
    <property type="match status" value="1"/>
</dbReference>
<dbReference type="InterPro" id="IPR003171">
    <property type="entry name" value="Mehydrof_redctse-like"/>
</dbReference>
<comment type="pathway">
    <text evidence="2 8">One-carbon metabolism; tetrahydrofolate interconversion.</text>
</comment>
<organism evidence="9 10">
    <name type="scientific">Plantibacter flavus</name>
    <dbReference type="NCBI Taxonomy" id="150123"/>
    <lineage>
        <taxon>Bacteria</taxon>
        <taxon>Bacillati</taxon>
        <taxon>Actinomycetota</taxon>
        <taxon>Actinomycetes</taxon>
        <taxon>Micrococcales</taxon>
        <taxon>Microbacteriaceae</taxon>
        <taxon>Plantibacter</taxon>
    </lineage>
</organism>
<comment type="similarity">
    <text evidence="3 8">Belongs to the methylenetetrahydrofolate reductase family.</text>
</comment>
<comment type="caution">
    <text evidence="9">The sequence shown here is derived from an EMBL/GenBank/DDBJ whole genome shotgun (WGS) entry which is preliminary data.</text>
</comment>
<keyword evidence="4 8" id="KW-0285">Flavoprotein</keyword>
<dbReference type="Proteomes" id="UP000266915">
    <property type="component" value="Unassembled WGS sequence"/>
</dbReference>
<proteinExistence type="inferred from homology"/>